<feature type="compositionally biased region" description="Basic and acidic residues" evidence="13">
    <location>
        <begin position="689"/>
        <end position="706"/>
    </location>
</feature>
<keyword evidence="4 11" id="KW-0547">Nucleotide-binding</keyword>
<comment type="domain">
    <text evidence="12">The Q motif is unique to and characteristic of the DEAD box family of RNA helicases and controls ATP binding and hydrolysis.</text>
</comment>
<dbReference type="Proteomes" id="UP000245946">
    <property type="component" value="Unassembled WGS sequence"/>
</dbReference>
<evidence type="ECO:0000256" key="6">
    <source>
        <dbReference type="ARBA" id="ARBA00022806"/>
    </source>
</evidence>
<accession>A0A316ZA41</accession>
<gene>
    <name evidence="16" type="ORF">FA09DRAFT_330710</name>
</gene>
<evidence type="ECO:0000256" key="11">
    <source>
        <dbReference type="RuleBase" id="RU000492"/>
    </source>
</evidence>
<proteinExistence type="inferred from homology"/>
<feature type="compositionally biased region" description="Basic and acidic residues" evidence="13">
    <location>
        <begin position="670"/>
        <end position="679"/>
    </location>
</feature>
<evidence type="ECO:0000313" key="17">
    <source>
        <dbReference type="Proteomes" id="UP000245946"/>
    </source>
</evidence>
<dbReference type="GO" id="GO:0016887">
    <property type="term" value="F:ATP hydrolysis activity"/>
    <property type="evidence" value="ECO:0007669"/>
    <property type="project" value="RHEA"/>
</dbReference>
<evidence type="ECO:0000256" key="12">
    <source>
        <dbReference type="RuleBase" id="RU365068"/>
    </source>
</evidence>
<keyword evidence="6 11" id="KW-0347">Helicase</keyword>
<evidence type="ECO:0000259" key="15">
    <source>
        <dbReference type="PROSITE" id="PS51194"/>
    </source>
</evidence>
<evidence type="ECO:0000256" key="4">
    <source>
        <dbReference type="ARBA" id="ARBA00022741"/>
    </source>
</evidence>
<dbReference type="Gene3D" id="3.40.50.300">
    <property type="entry name" value="P-loop containing nucleotide triphosphate hydrolases"/>
    <property type="match status" value="2"/>
</dbReference>
<dbReference type="GO" id="GO:0003723">
    <property type="term" value="F:RNA binding"/>
    <property type="evidence" value="ECO:0007669"/>
    <property type="project" value="UniProtKB-UniRule"/>
</dbReference>
<evidence type="ECO:0000313" key="16">
    <source>
        <dbReference type="EMBL" id="PWN97063.1"/>
    </source>
</evidence>
<keyword evidence="5 11" id="KW-0378">Hydrolase</keyword>
<dbReference type="EC" id="3.6.4.13" evidence="12"/>
<evidence type="ECO:0000256" key="5">
    <source>
        <dbReference type="ARBA" id="ARBA00022801"/>
    </source>
</evidence>
<comment type="function">
    <text evidence="12">RNA helicase.</text>
</comment>
<keyword evidence="3" id="KW-0698">rRNA processing</keyword>
<feature type="domain" description="Helicase ATP-binding" evidence="14">
    <location>
        <begin position="45"/>
        <end position="257"/>
    </location>
</feature>
<keyword evidence="9" id="KW-0175">Coiled coil</keyword>
<evidence type="ECO:0000256" key="3">
    <source>
        <dbReference type="ARBA" id="ARBA00022552"/>
    </source>
</evidence>
<dbReference type="RefSeq" id="XP_025597342.1">
    <property type="nucleotide sequence ID" value="XM_025742712.1"/>
</dbReference>
<dbReference type="GO" id="GO:0003724">
    <property type="term" value="F:RNA helicase activity"/>
    <property type="evidence" value="ECO:0007669"/>
    <property type="project" value="UniProtKB-EC"/>
</dbReference>
<dbReference type="InterPro" id="IPR011545">
    <property type="entry name" value="DEAD/DEAH_box_helicase_dom"/>
</dbReference>
<dbReference type="Pfam" id="PF23681">
    <property type="entry name" value="CTT_SPB4"/>
    <property type="match status" value="1"/>
</dbReference>
<keyword evidence="7 11" id="KW-0067">ATP-binding</keyword>
<dbReference type="SMART" id="SM00487">
    <property type="entry name" value="DEXDc"/>
    <property type="match status" value="1"/>
</dbReference>
<keyword evidence="2" id="KW-0690">Ribosome biogenesis</keyword>
<dbReference type="Pfam" id="PF13959">
    <property type="entry name" value="CTE_SPB4"/>
    <property type="match status" value="1"/>
</dbReference>
<name>A0A316ZA41_9BASI</name>
<dbReference type="Pfam" id="PF00271">
    <property type="entry name" value="Helicase_C"/>
    <property type="match status" value="1"/>
</dbReference>
<evidence type="ECO:0000256" key="1">
    <source>
        <dbReference type="ARBA" id="ARBA00004604"/>
    </source>
</evidence>
<evidence type="ECO:0000256" key="8">
    <source>
        <dbReference type="ARBA" id="ARBA00022884"/>
    </source>
</evidence>
<comment type="similarity">
    <text evidence="10">Belongs to the DEAD box helicase family. DDX55/SPB4 subfamily.</text>
</comment>
<dbReference type="PANTHER" id="PTHR24031">
    <property type="entry name" value="RNA HELICASE"/>
    <property type="match status" value="1"/>
</dbReference>
<dbReference type="SMART" id="SM01178">
    <property type="entry name" value="DUF4217"/>
    <property type="match status" value="1"/>
</dbReference>
<dbReference type="InterPro" id="IPR014001">
    <property type="entry name" value="Helicase_ATP-bd"/>
</dbReference>
<evidence type="ECO:0000256" key="13">
    <source>
        <dbReference type="SAM" id="MobiDB-lite"/>
    </source>
</evidence>
<evidence type="ECO:0000256" key="7">
    <source>
        <dbReference type="ARBA" id="ARBA00022840"/>
    </source>
</evidence>
<dbReference type="SUPFAM" id="SSF52540">
    <property type="entry name" value="P-loop containing nucleoside triphosphate hydrolases"/>
    <property type="match status" value="1"/>
</dbReference>
<comment type="subcellular location">
    <subcellularLocation>
        <location evidence="1">Nucleus</location>
        <location evidence="1">Nucleolus</location>
    </subcellularLocation>
</comment>
<protein>
    <recommendedName>
        <fullName evidence="12">ATP-dependent RNA helicase</fullName>
        <ecNumber evidence="12">3.6.4.13</ecNumber>
    </recommendedName>
</protein>
<dbReference type="PROSITE" id="PS00039">
    <property type="entry name" value="DEAD_ATP_HELICASE"/>
    <property type="match status" value="1"/>
</dbReference>
<dbReference type="InterPro" id="IPR025313">
    <property type="entry name" value="SPB4-like_CTE"/>
</dbReference>
<dbReference type="OrthoDB" id="7396459at2759"/>
<dbReference type="GO" id="GO:0005730">
    <property type="term" value="C:nucleolus"/>
    <property type="evidence" value="ECO:0007669"/>
    <property type="project" value="UniProtKB-SubCell"/>
</dbReference>
<dbReference type="PROSITE" id="PS51194">
    <property type="entry name" value="HELICASE_CTER"/>
    <property type="match status" value="1"/>
</dbReference>
<dbReference type="GO" id="GO:0006364">
    <property type="term" value="P:rRNA processing"/>
    <property type="evidence" value="ECO:0007669"/>
    <property type="project" value="UniProtKB-KW"/>
</dbReference>
<dbReference type="InterPro" id="IPR056330">
    <property type="entry name" value="CTT_SPB4"/>
</dbReference>
<dbReference type="InterPro" id="IPR027417">
    <property type="entry name" value="P-loop_NTPase"/>
</dbReference>
<feature type="region of interest" description="Disordered" evidence="13">
    <location>
        <begin position="642"/>
        <end position="756"/>
    </location>
</feature>
<sequence>MAALAKAPAHAGAWSTLRPALAPWLLEALATLDLPRMTPVQAASIPALLSHRDVVVEAVTGSGKTLAYLVPLLQLLAATPPRRGRLAALVVCPTRELAQQVHAVLQRLLDARPQSTALAAAAHAHEEEEKPLYPDTVPDEEKEAQPVLARSGALLVVGGKHRPEEDYRAFRDEGATIVVGTPGRVEELLKRKGVDARELQMLVLDEADRLLDLGFSASLQTILSLLPRQRRTGLFSATMSDALASLATMGLRNPARITVSVRAKQSDGATGERRAPASLQNLFAVSRAENRLALLLRILRRETMDAEGAGARKCIVYFATCAQVNYFYKALASLPHMHQLRLFSLHGKQTPSRRNATFESFVSCLPVGAAAAAAASDVGRSAGGGSKASRQQHAPEAAAVLLCTDVAARGLDLPDVDLVVQYDAPTDPKVFSHRAGRTARAGRSGRAVVLLNRGREEEFVDFMLVRKVPLAPYPYLLSTSPKALPEPGAEPAEDEQALLLASQLRAQNRRDRESHESSVRAFVSFLRAYSKHEAAYIFRLRDLDLGATARAFGLLRMPSMPEVAEARSRALGLIKGKGKAKDDEEKTMDSQRERELWGFEQEAVDLRTFAYLDPTREAQRLESLTAADEKARVAAEARAAAQAAGAAPEGKRKRMRGTAVAEEAWSQQKARKEMKEVRRDKRARKREFLKKEREEAAKPNEEQAKESEEDGEEDWTREEQEEKRNAKRLRKEKMERNSKPAEEVIEVAEPGFFDGL</sequence>
<reference evidence="16 17" key="1">
    <citation type="journal article" date="2018" name="Mol. Biol. Evol.">
        <title>Broad Genomic Sampling Reveals a Smut Pathogenic Ancestry of the Fungal Clade Ustilaginomycotina.</title>
        <authorList>
            <person name="Kijpornyongpan T."/>
            <person name="Mondo S.J."/>
            <person name="Barry K."/>
            <person name="Sandor L."/>
            <person name="Lee J."/>
            <person name="Lipzen A."/>
            <person name="Pangilinan J."/>
            <person name="LaButti K."/>
            <person name="Hainaut M."/>
            <person name="Henrissat B."/>
            <person name="Grigoriev I.V."/>
            <person name="Spatafora J.W."/>
            <person name="Aime M.C."/>
        </authorList>
    </citation>
    <scope>NUCLEOTIDE SEQUENCE [LARGE SCALE GENOMIC DNA]</scope>
    <source>
        <strain evidence="16 17">MCA 4186</strain>
    </source>
</reference>
<dbReference type="InterPro" id="IPR000629">
    <property type="entry name" value="RNA-helicase_DEAD-box_CS"/>
</dbReference>
<dbReference type="Pfam" id="PF00270">
    <property type="entry name" value="DEAD"/>
    <property type="match status" value="2"/>
</dbReference>
<evidence type="ECO:0000259" key="14">
    <source>
        <dbReference type="PROSITE" id="PS51192"/>
    </source>
</evidence>
<feature type="compositionally biased region" description="Basic and acidic residues" evidence="13">
    <location>
        <begin position="732"/>
        <end position="742"/>
    </location>
</feature>
<dbReference type="GO" id="GO:0005524">
    <property type="term" value="F:ATP binding"/>
    <property type="evidence" value="ECO:0007669"/>
    <property type="project" value="UniProtKB-UniRule"/>
</dbReference>
<dbReference type="InterPro" id="IPR001650">
    <property type="entry name" value="Helicase_C-like"/>
</dbReference>
<keyword evidence="17" id="KW-1185">Reference proteome</keyword>
<dbReference type="PROSITE" id="PS51192">
    <property type="entry name" value="HELICASE_ATP_BIND_1"/>
    <property type="match status" value="1"/>
</dbReference>
<feature type="compositionally biased region" description="Acidic residues" evidence="13">
    <location>
        <begin position="707"/>
        <end position="716"/>
    </location>
</feature>
<evidence type="ECO:0000256" key="10">
    <source>
        <dbReference type="ARBA" id="ARBA00038002"/>
    </source>
</evidence>
<dbReference type="AlphaFoldDB" id="A0A316ZA41"/>
<feature type="compositionally biased region" description="Basic and acidic residues" evidence="13">
    <location>
        <begin position="123"/>
        <end position="132"/>
    </location>
</feature>
<dbReference type="GeneID" id="37270256"/>
<comment type="catalytic activity">
    <reaction evidence="12">
        <text>ATP + H2O = ADP + phosphate + H(+)</text>
        <dbReference type="Rhea" id="RHEA:13065"/>
        <dbReference type="ChEBI" id="CHEBI:15377"/>
        <dbReference type="ChEBI" id="CHEBI:15378"/>
        <dbReference type="ChEBI" id="CHEBI:30616"/>
        <dbReference type="ChEBI" id="CHEBI:43474"/>
        <dbReference type="ChEBI" id="CHEBI:456216"/>
        <dbReference type="EC" id="3.6.4.13"/>
    </reaction>
</comment>
<dbReference type="STRING" id="58919.A0A316ZA41"/>
<dbReference type="SMART" id="SM00490">
    <property type="entry name" value="HELICc"/>
    <property type="match status" value="1"/>
</dbReference>
<dbReference type="CDD" id="cd17960">
    <property type="entry name" value="DEADc_DDX55"/>
    <property type="match status" value="1"/>
</dbReference>
<keyword evidence="8 12" id="KW-0694">RNA-binding</keyword>
<evidence type="ECO:0000256" key="9">
    <source>
        <dbReference type="ARBA" id="ARBA00023054"/>
    </source>
</evidence>
<dbReference type="CDD" id="cd18787">
    <property type="entry name" value="SF2_C_DEAD"/>
    <property type="match status" value="1"/>
</dbReference>
<dbReference type="EMBL" id="KZ819296">
    <property type="protein sequence ID" value="PWN97063.1"/>
    <property type="molecule type" value="Genomic_DNA"/>
</dbReference>
<evidence type="ECO:0000256" key="2">
    <source>
        <dbReference type="ARBA" id="ARBA00022517"/>
    </source>
</evidence>
<feature type="domain" description="Helicase C-terminal" evidence="15">
    <location>
        <begin position="291"/>
        <end position="492"/>
    </location>
</feature>
<feature type="region of interest" description="Disordered" evidence="13">
    <location>
        <begin position="119"/>
        <end position="138"/>
    </location>
</feature>
<organism evidence="16 17">
    <name type="scientific">Tilletiopsis washingtonensis</name>
    <dbReference type="NCBI Taxonomy" id="58919"/>
    <lineage>
        <taxon>Eukaryota</taxon>
        <taxon>Fungi</taxon>
        <taxon>Dikarya</taxon>
        <taxon>Basidiomycota</taxon>
        <taxon>Ustilaginomycotina</taxon>
        <taxon>Exobasidiomycetes</taxon>
        <taxon>Entylomatales</taxon>
        <taxon>Entylomatales incertae sedis</taxon>
        <taxon>Tilletiopsis</taxon>
    </lineage>
</organism>